<dbReference type="RefSeq" id="XP_018697540.1">
    <property type="nucleotide sequence ID" value="XM_018831661.1"/>
</dbReference>
<protein>
    <submittedName>
        <fullName evidence="2">Uncharacterized protein</fullName>
    </submittedName>
</protein>
<evidence type="ECO:0000256" key="1">
    <source>
        <dbReference type="SAM" id="MobiDB-lite"/>
    </source>
</evidence>
<dbReference type="EMBL" id="LVYI01000001">
    <property type="protein sequence ID" value="OAP64173.1"/>
    <property type="molecule type" value="Genomic_DNA"/>
</dbReference>
<dbReference type="OrthoDB" id="4142017at2759"/>
<evidence type="ECO:0000313" key="2">
    <source>
        <dbReference type="EMBL" id="OAP64173.1"/>
    </source>
</evidence>
<comment type="caution">
    <text evidence="2">The sequence shown here is derived from an EMBL/GenBank/DDBJ whole genome shotgun (WGS) entry which is preliminary data.</text>
</comment>
<proteinExistence type="predicted"/>
<dbReference type="AlphaFoldDB" id="A0A178ZY59"/>
<feature type="compositionally biased region" description="Polar residues" evidence="1">
    <location>
        <begin position="102"/>
        <end position="112"/>
    </location>
</feature>
<dbReference type="GeneID" id="30004315"/>
<organism evidence="2 3">
    <name type="scientific">Fonsecaea erecta</name>
    <dbReference type="NCBI Taxonomy" id="1367422"/>
    <lineage>
        <taxon>Eukaryota</taxon>
        <taxon>Fungi</taxon>
        <taxon>Dikarya</taxon>
        <taxon>Ascomycota</taxon>
        <taxon>Pezizomycotina</taxon>
        <taxon>Eurotiomycetes</taxon>
        <taxon>Chaetothyriomycetidae</taxon>
        <taxon>Chaetothyriales</taxon>
        <taxon>Herpotrichiellaceae</taxon>
        <taxon>Fonsecaea</taxon>
    </lineage>
</organism>
<sequence length="246" mass="27423">MGVHDLAHFGSLQAPKPTAVPGMRYQPQLASTGSPMQRRSKPHTKILGDIVHEEGDSMQASQANSTNPPLPNAGTVRKRPAPTARKDEWQDSSDDGEGEQATVPNYQTSKPFQSRLIDSLPNKGSFVNKKFRFHKISKPMGAERKGLSQSKAAADFRNRREVEEAYRKKVCALIDDDILERVDAEGGITPAGRLFKAIYRMMERQGDGKLQAVATQASHDEIMRLRAENRLMRERMDEAARALRSV</sequence>
<reference evidence="2 3" key="1">
    <citation type="submission" date="2016-04" db="EMBL/GenBank/DDBJ databases">
        <title>Draft genome of Fonsecaea erecta CBS 125763.</title>
        <authorList>
            <person name="Weiss V.A."/>
            <person name="Vicente V.A."/>
            <person name="Raittz R.T."/>
            <person name="Moreno L.F."/>
            <person name="De Souza E.M."/>
            <person name="Pedrosa F.O."/>
            <person name="Steffens M.B."/>
            <person name="Faoro H."/>
            <person name="Tadra-Sfeir M.Z."/>
            <person name="Najafzadeh M.J."/>
            <person name="Felipe M.S."/>
            <person name="Teixeira M."/>
            <person name="Sun J."/>
            <person name="Xi L."/>
            <person name="Gomes R."/>
            <person name="De Azevedo C.M."/>
            <person name="Salgado C.G."/>
            <person name="Da Silva M.B."/>
            <person name="Nascimento M.F."/>
            <person name="Queiroz-Telles F."/>
            <person name="Attili D.S."/>
            <person name="Gorbushina A."/>
        </authorList>
    </citation>
    <scope>NUCLEOTIDE SEQUENCE [LARGE SCALE GENOMIC DNA]</scope>
    <source>
        <strain evidence="2 3">CBS 125763</strain>
    </source>
</reference>
<accession>A0A178ZY59</accession>
<gene>
    <name evidence="2" type="ORF">AYL99_00145</name>
</gene>
<feature type="region of interest" description="Disordered" evidence="1">
    <location>
        <begin position="1"/>
        <end position="119"/>
    </location>
</feature>
<feature type="compositionally biased region" description="Polar residues" evidence="1">
    <location>
        <begin position="28"/>
        <end position="37"/>
    </location>
</feature>
<feature type="compositionally biased region" description="Polar residues" evidence="1">
    <location>
        <begin position="58"/>
        <end position="67"/>
    </location>
</feature>
<name>A0A178ZY59_9EURO</name>
<evidence type="ECO:0000313" key="3">
    <source>
        <dbReference type="Proteomes" id="UP000078343"/>
    </source>
</evidence>
<dbReference type="Proteomes" id="UP000078343">
    <property type="component" value="Unassembled WGS sequence"/>
</dbReference>
<keyword evidence="3" id="KW-1185">Reference proteome</keyword>